<dbReference type="OrthoDB" id="4508560at2759"/>
<reference evidence="3" key="1">
    <citation type="journal article" date="2016" name="Genome Announc.">
        <title>Draft genome sequences of fungus Aspergillus calidoustus.</title>
        <authorList>
            <person name="Horn F."/>
            <person name="Linde J."/>
            <person name="Mattern D.J."/>
            <person name="Walther G."/>
            <person name="Guthke R."/>
            <person name="Scherlach K."/>
            <person name="Martin K."/>
            <person name="Brakhage A.A."/>
            <person name="Petzke L."/>
            <person name="Valiante V."/>
        </authorList>
    </citation>
    <scope>NUCLEOTIDE SEQUENCE [LARGE SCALE GENOMIC DNA]</scope>
    <source>
        <strain evidence="3">SF006504</strain>
    </source>
</reference>
<dbReference type="InterPro" id="IPR001810">
    <property type="entry name" value="F-box_dom"/>
</dbReference>
<dbReference type="Proteomes" id="UP000054771">
    <property type="component" value="Unassembled WGS sequence"/>
</dbReference>
<dbReference type="PROSITE" id="PS50181">
    <property type="entry name" value="FBOX"/>
    <property type="match status" value="1"/>
</dbReference>
<dbReference type="SUPFAM" id="SSF48403">
    <property type="entry name" value="Ankyrin repeat"/>
    <property type="match status" value="1"/>
</dbReference>
<sequence length="604" mass="67647">MPLLHLPIELLDQIISELDTADVARLMACNNRQLVFNHERRLYNKQDTRDKAMFAACSHGLIRIIRRLVLDYRAPVSSVPLRAKFYMNAQHRVACLGIPESQEVELTLYTTVAYGNLDAFRELLRLGARLDVPNTWHGCLEDLIERVFSPENDWELLHWFYGTGFDAQVSPEAHDYLIHPLLKVIRASGQRGRPPLGALRMLLDRRAGGPLNEVYVGFSPLAAAIRQQQYDPIPVLDLLLGAGVSIDGPVCESPIPSPMGIPIFAAVEAIAMRGDTNLVEWCVRNGANINPWQGLTEIAFGHCYATPIRFYLATFDSWAGNPWDPVKGLQLLLDRGAKMDFSPDDVGNGQAGSATDSPLPQRSVRWFWCLKALLSNRSMTDILTIPSYRRMVEYVIQLHAETEDATAAETLSHCEAALRGKPELNPSFNSSEKYSAAREAISSAWKIIVKDIILPAYQLGSTEILAQYILHKGRCIEPVDYLSDVPIEILLAAGADINARLADTQDGSTILHQLCREIGRVWRDSPTGCRALCTWEPHIRSFSLIKYVLGKGADRRVRTFDGRTARGLLLERLDLSQCERLARMHWISRELGGISEETFRALAQ</sequence>
<evidence type="ECO:0000259" key="1">
    <source>
        <dbReference type="PROSITE" id="PS50181"/>
    </source>
</evidence>
<dbReference type="InterPro" id="IPR036770">
    <property type="entry name" value="Ankyrin_rpt-contain_sf"/>
</dbReference>
<protein>
    <recommendedName>
        <fullName evidence="1">F-box domain-containing protein</fullName>
    </recommendedName>
</protein>
<keyword evidence="3" id="KW-1185">Reference proteome</keyword>
<dbReference type="Gene3D" id="1.25.40.20">
    <property type="entry name" value="Ankyrin repeat-containing domain"/>
    <property type="match status" value="2"/>
</dbReference>
<organism evidence="2 3">
    <name type="scientific">Aspergillus calidoustus</name>
    <dbReference type="NCBI Taxonomy" id="454130"/>
    <lineage>
        <taxon>Eukaryota</taxon>
        <taxon>Fungi</taxon>
        <taxon>Dikarya</taxon>
        <taxon>Ascomycota</taxon>
        <taxon>Pezizomycotina</taxon>
        <taxon>Eurotiomycetes</taxon>
        <taxon>Eurotiomycetidae</taxon>
        <taxon>Eurotiales</taxon>
        <taxon>Aspergillaceae</taxon>
        <taxon>Aspergillus</taxon>
        <taxon>Aspergillus subgen. Nidulantes</taxon>
    </lineage>
</organism>
<gene>
    <name evidence="2" type="ORF">ASPCAL07401</name>
</gene>
<feature type="domain" description="F-box" evidence="1">
    <location>
        <begin position="1"/>
        <end position="46"/>
    </location>
</feature>
<name>A0A0U5G554_ASPCI</name>
<evidence type="ECO:0000313" key="2">
    <source>
        <dbReference type="EMBL" id="CEL06295.1"/>
    </source>
</evidence>
<dbReference type="AlphaFoldDB" id="A0A0U5G554"/>
<proteinExistence type="predicted"/>
<dbReference type="EMBL" id="CDMC01000005">
    <property type="protein sequence ID" value="CEL06295.1"/>
    <property type="molecule type" value="Genomic_DNA"/>
</dbReference>
<dbReference type="OMA" id="GAMGRIM"/>
<dbReference type="STRING" id="454130.A0A0U5G554"/>
<evidence type="ECO:0000313" key="3">
    <source>
        <dbReference type="Proteomes" id="UP000054771"/>
    </source>
</evidence>
<accession>A0A0U5G554</accession>